<dbReference type="EMBL" id="HBIX01024574">
    <property type="protein sequence ID" value="CAE0724224.1"/>
    <property type="molecule type" value="Transcribed_RNA"/>
</dbReference>
<keyword evidence="3" id="KW-0560">Oxidoreductase</keyword>
<evidence type="ECO:0000259" key="5">
    <source>
        <dbReference type="Pfam" id="PF00248"/>
    </source>
</evidence>
<gene>
    <name evidence="6" type="ORF">PAUS00366_LOCUS16980</name>
</gene>
<evidence type="ECO:0000313" key="6">
    <source>
        <dbReference type="EMBL" id="CAE0724224.1"/>
    </source>
</evidence>
<proteinExistence type="inferred from homology"/>
<dbReference type="PANTHER" id="PTHR43827:SF3">
    <property type="entry name" value="NADP-DEPENDENT OXIDOREDUCTASE DOMAIN-CONTAINING PROTEIN"/>
    <property type="match status" value="1"/>
</dbReference>
<feature type="region of interest" description="Disordered" evidence="4">
    <location>
        <begin position="256"/>
        <end position="281"/>
    </location>
</feature>
<dbReference type="InterPro" id="IPR020471">
    <property type="entry name" value="AKR"/>
</dbReference>
<evidence type="ECO:0000256" key="1">
    <source>
        <dbReference type="ARBA" id="ARBA00007905"/>
    </source>
</evidence>
<dbReference type="InterPro" id="IPR018170">
    <property type="entry name" value="Aldo/ket_reductase_CS"/>
</dbReference>
<feature type="domain" description="NADP-dependent oxidoreductase" evidence="5">
    <location>
        <begin position="108"/>
        <end position="395"/>
    </location>
</feature>
<evidence type="ECO:0000256" key="4">
    <source>
        <dbReference type="SAM" id="MobiDB-lite"/>
    </source>
</evidence>
<name>A0A7S4ARL3_9STRA</name>
<dbReference type="Pfam" id="PF00248">
    <property type="entry name" value="Aldo_ket_red"/>
    <property type="match status" value="1"/>
</dbReference>
<dbReference type="Gene3D" id="3.20.20.100">
    <property type="entry name" value="NADP-dependent oxidoreductase domain"/>
    <property type="match status" value="1"/>
</dbReference>
<dbReference type="PRINTS" id="PR00069">
    <property type="entry name" value="ALDKETRDTASE"/>
</dbReference>
<evidence type="ECO:0000256" key="2">
    <source>
        <dbReference type="ARBA" id="ARBA00022857"/>
    </source>
</evidence>
<keyword evidence="2" id="KW-0521">NADP</keyword>
<accession>A0A7S4ARL3</accession>
<sequence length="412" mass="45660">MIGSILKVVFARLLPLLVVGVAIFVGWCNLDESVPWEGRLFVVLIPLLKGYLPPILFGHGRLGAAKETPPVPEDWVPRPRPEGELFATLAGTGDRMPRNGLGMCCRPTAYDDVSVERSIEWFLLMGGRHIDGAHLYLNHAAIGRGVANAMARGVPREEIFLTTKIWPADFGYHRTLEKVPTYLRELNLDYVDMLLMHFPAAMAGGMPRYCKADGRTMKECRQDTWKALSELRARGLIRNVGVSNFATHHLEELLELPQEGSANDTDSSTNTTSTTNTTNFAGVAPISNNQISWSPWVPKEWLETVEFCRANHIAITGYSSLGGSLEHHKALTIDTLTDLAAKHDRSVAQIMLRWALQTGATIIPGTGNPAYMAENLSVYGFVLSDRDMDSIEALRESDDAKKFFTMKPIPNE</sequence>
<dbReference type="SUPFAM" id="SSF51430">
    <property type="entry name" value="NAD(P)-linked oxidoreductase"/>
    <property type="match status" value="1"/>
</dbReference>
<organism evidence="6">
    <name type="scientific">Pseudo-nitzschia australis</name>
    <dbReference type="NCBI Taxonomy" id="44445"/>
    <lineage>
        <taxon>Eukaryota</taxon>
        <taxon>Sar</taxon>
        <taxon>Stramenopiles</taxon>
        <taxon>Ochrophyta</taxon>
        <taxon>Bacillariophyta</taxon>
        <taxon>Bacillariophyceae</taxon>
        <taxon>Bacillariophycidae</taxon>
        <taxon>Bacillariales</taxon>
        <taxon>Bacillariaceae</taxon>
        <taxon>Pseudo-nitzschia</taxon>
    </lineage>
</organism>
<dbReference type="GO" id="GO:0016616">
    <property type="term" value="F:oxidoreductase activity, acting on the CH-OH group of donors, NAD or NADP as acceptor"/>
    <property type="evidence" value="ECO:0007669"/>
    <property type="project" value="UniProtKB-ARBA"/>
</dbReference>
<dbReference type="PROSITE" id="PS00062">
    <property type="entry name" value="ALDOKETO_REDUCTASE_2"/>
    <property type="match status" value="1"/>
</dbReference>
<dbReference type="PANTHER" id="PTHR43827">
    <property type="entry name" value="2,5-DIKETO-D-GLUCONIC ACID REDUCTASE"/>
    <property type="match status" value="1"/>
</dbReference>
<evidence type="ECO:0000256" key="3">
    <source>
        <dbReference type="ARBA" id="ARBA00023002"/>
    </source>
</evidence>
<comment type="similarity">
    <text evidence="1">Belongs to the aldo/keto reductase family.</text>
</comment>
<dbReference type="InterPro" id="IPR036812">
    <property type="entry name" value="NAD(P)_OxRdtase_dom_sf"/>
</dbReference>
<protein>
    <recommendedName>
        <fullName evidence="5">NADP-dependent oxidoreductase domain-containing protein</fullName>
    </recommendedName>
</protein>
<dbReference type="AlphaFoldDB" id="A0A7S4ARL3"/>
<dbReference type="InterPro" id="IPR023210">
    <property type="entry name" value="NADP_OxRdtase_dom"/>
</dbReference>
<feature type="compositionally biased region" description="Low complexity" evidence="4">
    <location>
        <begin position="263"/>
        <end position="279"/>
    </location>
</feature>
<reference evidence="6" key="1">
    <citation type="submission" date="2021-01" db="EMBL/GenBank/DDBJ databases">
        <authorList>
            <person name="Corre E."/>
            <person name="Pelletier E."/>
            <person name="Niang G."/>
            <person name="Scheremetjew M."/>
            <person name="Finn R."/>
            <person name="Kale V."/>
            <person name="Holt S."/>
            <person name="Cochrane G."/>
            <person name="Meng A."/>
            <person name="Brown T."/>
            <person name="Cohen L."/>
        </authorList>
    </citation>
    <scope>NUCLEOTIDE SEQUENCE</scope>
    <source>
        <strain evidence="6">10249 10 AB</strain>
    </source>
</reference>
<dbReference type="CDD" id="cd19071">
    <property type="entry name" value="AKR_AKR1-5-like"/>
    <property type="match status" value="1"/>
</dbReference>